<comment type="caution">
    <text evidence="1">The sequence shown here is derived from an EMBL/GenBank/DDBJ whole genome shotgun (WGS) entry which is preliminary data.</text>
</comment>
<evidence type="ECO:0000313" key="2">
    <source>
        <dbReference type="Proteomes" id="UP000231586"/>
    </source>
</evidence>
<dbReference type="OrthoDB" id="5144746at2"/>
<dbReference type="EMBL" id="PGTZ01000008">
    <property type="protein sequence ID" value="PJI93516.1"/>
    <property type="molecule type" value="Genomic_DNA"/>
</dbReference>
<dbReference type="Proteomes" id="UP000231586">
    <property type="component" value="Unassembled WGS sequence"/>
</dbReference>
<dbReference type="RefSeq" id="WP_100350197.1">
    <property type="nucleotide sequence ID" value="NZ_PGTZ01000008.1"/>
</dbReference>
<reference evidence="1 2" key="1">
    <citation type="submission" date="2017-11" db="EMBL/GenBank/DDBJ databases">
        <title>Genomic Encyclopedia of Archaeal and Bacterial Type Strains, Phase II (KMG-II): From Individual Species to Whole Genera.</title>
        <authorList>
            <person name="Goeker M."/>
        </authorList>
    </citation>
    <scope>NUCLEOTIDE SEQUENCE [LARGE SCALE GENOMIC DNA]</scope>
    <source>
        <strain evidence="1 2">DSM 22413</strain>
    </source>
</reference>
<name>A0A2M8WRP7_9MICO</name>
<accession>A0A2M8WRP7</accession>
<dbReference type="AlphaFoldDB" id="A0A2M8WRP7"/>
<sequence>MALDWKFVETGWVAGERGGGYRVTLLGNGTWELDYPFPTTDHTGIFATVDEAKAWAEQEHRRHLTA</sequence>
<proteinExistence type="predicted"/>
<evidence type="ECO:0000313" key="1">
    <source>
        <dbReference type="EMBL" id="PJI93516.1"/>
    </source>
</evidence>
<gene>
    <name evidence="1" type="ORF">CLV34_2090</name>
</gene>
<protein>
    <submittedName>
        <fullName evidence="1">Uncharacterized protein</fullName>
    </submittedName>
</protein>
<keyword evidence="2" id="KW-1185">Reference proteome</keyword>
<organism evidence="1 2">
    <name type="scientific">Luteimicrobium subarcticum</name>
    <dbReference type="NCBI Taxonomy" id="620910"/>
    <lineage>
        <taxon>Bacteria</taxon>
        <taxon>Bacillati</taxon>
        <taxon>Actinomycetota</taxon>
        <taxon>Actinomycetes</taxon>
        <taxon>Micrococcales</taxon>
        <taxon>Luteimicrobium</taxon>
    </lineage>
</organism>